<dbReference type="EMBL" id="VXIS01000013">
    <property type="protein sequence ID" value="KAA8913588.1"/>
    <property type="molecule type" value="Genomic_DNA"/>
</dbReference>
<dbReference type="InParanoid" id="A0A5J5F8X2"/>
<comment type="caution">
    <text evidence="1">The sequence shown here is derived from an EMBL/GenBank/DDBJ whole genome shotgun (WGS) entry which is preliminary data.</text>
</comment>
<protein>
    <submittedName>
        <fullName evidence="1">Uncharacterized protein</fullName>
    </submittedName>
</protein>
<proteinExistence type="predicted"/>
<dbReference type="Proteomes" id="UP000326924">
    <property type="component" value="Unassembled WGS sequence"/>
</dbReference>
<dbReference type="OrthoDB" id="4330301at2759"/>
<dbReference type="InterPro" id="IPR049756">
    <property type="entry name" value="PlcA-like_dom"/>
</dbReference>
<dbReference type="AlphaFoldDB" id="A0A5J5F8X2"/>
<keyword evidence="2" id="KW-1185">Reference proteome</keyword>
<name>A0A5J5F8X2_9PEZI</name>
<evidence type="ECO:0000313" key="2">
    <source>
        <dbReference type="Proteomes" id="UP000326924"/>
    </source>
</evidence>
<gene>
    <name evidence="1" type="ORF">FN846DRAFT_928798</name>
</gene>
<sequence length="862" mass="92603">MSASDNAFAGIPDGAPIKFETWEHITIGDALLLTTAAGEKVVAWQKVLKTVDGVELTLGKVLGFAGDYYTVPGNHAITGDYGKPTPSFETQIENARKAINALRGNYGGYIKPLEKLFVKEQNAVEMAIREGGSAAVAYSKGTGLPSDLSYSLATKLLYPRISWNNFDHFGNDARSAYTACHTVALGLAANANGNEDALNEAYLADAFALHFLTDSFSSGHMRAPRRALHDNNPLTAFPSGMVGAPVWDTQSRYMHDEDAALGLWVHNDEGSEWIAFGDKQYFDGHNRINRLRCQDASQASIDEIHTAFTTGKVPGTSSFAALKKAPKPQLAEGKGWSYDNFSPLWVYDPTSKAFSARQDVDDHSKYQREAAHPGYVALQWPPLTPSKMATKIKNSAYKTAGMYPPSKPMEPASGGFVQVQEVVESNANGSKRVISYANVWGPVNISLNTADANLTFSLRNRSRGFSEHDASIHTLGWSKFFDQATGRTSFVRFTLSAGDNSDVKTDCWSFVSNKTSQVIAFDDLDATPLVFGAPDFTNHTLVRNFKGHGLSSARFFIESWLSTTEANIIAVTFGGGTLTPRITVASLDGSAPAIDFIDTAGPKLAWGHSKLLNIGGAKRLLLACAVPDPHGLSTELILRDYTSTESGSLAVNQTSIELPGTAGVHTQVLVGDVLATGTDQLVVLLGARVQLYTITAAAASSQLVYTPTATPSSSTATEIPTRSHILTALLPSSSSSSSGGLDILSITTSTSSTLKPTLNFTLSARGGPGATTILEDPLQEDPHFASISWHRAEYQDAKNAVMQVFSWYGMLGTRLFAPGGDDGYELVGCCTSMGQTASTTILEWGPTEGWVDFAEYNPRPEM</sequence>
<organism evidence="1 2">
    <name type="scientific">Sphaerosporella brunnea</name>
    <dbReference type="NCBI Taxonomy" id="1250544"/>
    <lineage>
        <taxon>Eukaryota</taxon>
        <taxon>Fungi</taxon>
        <taxon>Dikarya</taxon>
        <taxon>Ascomycota</taxon>
        <taxon>Pezizomycotina</taxon>
        <taxon>Pezizomycetes</taxon>
        <taxon>Pezizales</taxon>
        <taxon>Pyronemataceae</taxon>
        <taxon>Sphaerosporella</taxon>
    </lineage>
</organism>
<reference evidence="1 2" key="1">
    <citation type="submission" date="2019-09" db="EMBL/GenBank/DDBJ databases">
        <title>Draft genome of the ectomycorrhizal ascomycete Sphaerosporella brunnea.</title>
        <authorList>
            <consortium name="DOE Joint Genome Institute"/>
            <person name="Benucci G.M."/>
            <person name="Marozzi G."/>
            <person name="Antonielli L."/>
            <person name="Sanchez S."/>
            <person name="Marco P."/>
            <person name="Wang X."/>
            <person name="Falini L.B."/>
            <person name="Barry K."/>
            <person name="Haridas S."/>
            <person name="Lipzen A."/>
            <person name="Labutti K."/>
            <person name="Grigoriev I.V."/>
            <person name="Murat C."/>
            <person name="Martin F."/>
            <person name="Albertini E."/>
            <person name="Donnini D."/>
            <person name="Bonito G."/>
        </authorList>
    </citation>
    <scope>NUCLEOTIDE SEQUENCE [LARGE SCALE GENOMIC DNA]</scope>
    <source>
        <strain evidence="1 2">Sb_GMNB300</strain>
    </source>
</reference>
<accession>A0A5J5F8X2</accession>
<dbReference type="CDD" id="cd22893">
    <property type="entry name" value="PlcA-like"/>
    <property type="match status" value="1"/>
</dbReference>
<evidence type="ECO:0000313" key="1">
    <source>
        <dbReference type="EMBL" id="KAA8913588.1"/>
    </source>
</evidence>